<sequence>MVPQMPILSSTFVTDGQTTAITKPTSSGQLISNTIGQLQCMSRDDAKHFRCNFPSNACVCSLATNQAKLYSFSTASSPYLLKREYEEADTISPKLLTAGLQWIMRSLGWEERGIRADKYQRSEDDAQGIERNTEENRTANKQKLMKNAYREDGALHPRRIYSFIPTLLLLLTLLTEIEAGTFEKLCASPGFFGKGVLEVNSEETLCSVRFRFKTKRQTDAISACKKVLPAEVIEAKEGSETECVYKKTPTECQDDEETIFGYCMKLVHNSIYEFAPNGCGPNYNIHELGWKLEERKWIVVIFKPISRSYVWVRNTPVDGKVYGMKVLYDRNCSGRNCAIKPTSQLKLRMKPRGFRGKYYYGHHKEKVDYLCSRVDPASLNTDVWL</sequence>
<gene>
    <name evidence="2" type="primary">Necator_chrIII.g9428</name>
    <name evidence="2" type="ORF">RB195_008663</name>
</gene>
<feature type="domain" description="Phlebovirus glycoprotein G2 fusion" evidence="1">
    <location>
        <begin position="2"/>
        <end position="69"/>
    </location>
</feature>
<dbReference type="Pfam" id="PF07245">
    <property type="entry name" value="Phlebovirus_G2"/>
    <property type="match status" value="1"/>
</dbReference>
<proteinExistence type="predicted"/>
<dbReference type="Proteomes" id="UP001303046">
    <property type="component" value="Unassembled WGS sequence"/>
</dbReference>
<evidence type="ECO:0000259" key="1">
    <source>
        <dbReference type="Pfam" id="PF07245"/>
    </source>
</evidence>
<keyword evidence="3" id="KW-1185">Reference proteome</keyword>
<dbReference type="InterPro" id="IPR009878">
    <property type="entry name" value="Phlebovirus_G2_fusion"/>
</dbReference>
<evidence type="ECO:0000313" key="2">
    <source>
        <dbReference type="EMBL" id="KAK6740336.1"/>
    </source>
</evidence>
<accession>A0ABR1CT22</accession>
<protein>
    <recommendedName>
        <fullName evidence="1">Phlebovirus glycoprotein G2 fusion domain-containing protein</fullName>
    </recommendedName>
</protein>
<organism evidence="2 3">
    <name type="scientific">Necator americanus</name>
    <name type="common">Human hookworm</name>
    <dbReference type="NCBI Taxonomy" id="51031"/>
    <lineage>
        <taxon>Eukaryota</taxon>
        <taxon>Metazoa</taxon>
        <taxon>Ecdysozoa</taxon>
        <taxon>Nematoda</taxon>
        <taxon>Chromadorea</taxon>
        <taxon>Rhabditida</taxon>
        <taxon>Rhabditina</taxon>
        <taxon>Rhabditomorpha</taxon>
        <taxon>Strongyloidea</taxon>
        <taxon>Ancylostomatidae</taxon>
        <taxon>Bunostominae</taxon>
        <taxon>Necator</taxon>
    </lineage>
</organism>
<evidence type="ECO:0000313" key="3">
    <source>
        <dbReference type="Proteomes" id="UP001303046"/>
    </source>
</evidence>
<dbReference type="EMBL" id="JAVFWL010000003">
    <property type="protein sequence ID" value="KAK6740336.1"/>
    <property type="molecule type" value="Genomic_DNA"/>
</dbReference>
<comment type="caution">
    <text evidence="2">The sequence shown here is derived from an EMBL/GenBank/DDBJ whole genome shotgun (WGS) entry which is preliminary data.</text>
</comment>
<reference evidence="2 3" key="1">
    <citation type="submission" date="2023-08" db="EMBL/GenBank/DDBJ databases">
        <title>A Necator americanus chromosomal reference genome.</title>
        <authorList>
            <person name="Ilik V."/>
            <person name="Petrzelkova K.J."/>
            <person name="Pardy F."/>
            <person name="Fuh T."/>
            <person name="Niatou-Singa F.S."/>
            <person name="Gouil Q."/>
            <person name="Baker L."/>
            <person name="Ritchie M.E."/>
            <person name="Jex A.R."/>
            <person name="Gazzola D."/>
            <person name="Li H."/>
            <person name="Toshio Fujiwara R."/>
            <person name="Zhan B."/>
            <person name="Aroian R.V."/>
            <person name="Pafco B."/>
            <person name="Schwarz E.M."/>
        </authorList>
    </citation>
    <scope>NUCLEOTIDE SEQUENCE [LARGE SCALE GENOMIC DNA]</scope>
    <source>
        <strain evidence="2 3">Aroian</strain>
        <tissue evidence="2">Whole animal</tissue>
    </source>
</reference>
<name>A0ABR1CT22_NECAM</name>